<evidence type="ECO:0000256" key="7">
    <source>
        <dbReference type="SAM" id="MobiDB-lite"/>
    </source>
</evidence>
<dbReference type="Pfam" id="PF00172">
    <property type="entry name" value="Zn_clus"/>
    <property type="match status" value="1"/>
</dbReference>
<dbReference type="GO" id="GO:0008270">
    <property type="term" value="F:zinc ion binding"/>
    <property type="evidence" value="ECO:0007669"/>
    <property type="project" value="InterPro"/>
</dbReference>
<evidence type="ECO:0000313" key="9">
    <source>
        <dbReference type="EMBL" id="CEJ90428.1"/>
    </source>
</evidence>
<gene>
    <name evidence="9" type="ORF">VHEMI06216</name>
</gene>
<dbReference type="CDD" id="cd00067">
    <property type="entry name" value="GAL4"/>
    <property type="match status" value="1"/>
</dbReference>
<proteinExistence type="predicted"/>
<keyword evidence="5" id="KW-0804">Transcription</keyword>
<keyword evidence="6" id="KW-0539">Nucleus</keyword>
<evidence type="ECO:0000259" key="8">
    <source>
        <dbReference type="PROSITE" id="PS50048"/>
    </source>
</evidence>
<dbReference type="GO" id="GO:0000978">
    <property type="term" value="F:RNA polymerase II cis-regulatory region sequence-specific DNA binding"/>
    <property type="evidence" value="ECO:0007669"/>
    <property type="project" value="TreeGrafter"/>
</dbReference>
<dbReference type="HOGENOM" id="CLU_007091_3_0_1"/>
<sequence length="763" mass="84635">MAPENSVAASTKKRRRPAVACERCRQRKIKCDTQSPCNNCTKARNHTCTYVSTHIPKSRALKSRQATTSEAQSGPRPLAPAVGKSITSSADYITPSFEPFPGSSSSPSNTHTSIATPATTVSHTNWPRVGANKLEVKQSQDHALGFRSTGCILVSQDAATPPIRGSISKTRYFGQSHWMNGASMFPKELGTLVNEEADQGELFQALHKCKLLGRKLKAQRIQPILSTQLGENMPSRQDADVLVENYINTFEGIFRIVHIPTFRADYQRYWQDVNSATDALVLLIKLCMALGSTVRDDSDDWKPTAMQWVREAQVWLMLPPEKSRLTLQGIQIMCLILLCKSVVGLGQDLTWVLTGAVVRNAMYMGLHRDPKHLAKMTTYAAEMRRRLWATIMELNLQFATEAGGLPLISELDYDTELPANLDDEQLDDEPDKTRTSPPSESALTQSTIFIALAKSLPFRLRLINDVNNFRSVESYDRTLEINTTLSETCQEFSAKMNSLIGKKPSPTATAPINSCHVLFGEMLLYRFFHTLHMPVVTKAFDDPKYYFSRQICVSSSLKLSSMWGFNGTKSPNEVLDPGVASFRRLAIAGTGVFRNIPALSLFILSRELLEQRGTSASGLGLFPAATNHDLRVHLESFQAWSLERIKAGETSVKEHCFISALLAHTDALAQGLDAKAITKFMIDKCTESVTLTLGILTDLAEKAGIMGENANVEGVVDYNDDMAAFSMDWNSGLDWENGSLWKSGWWQMNIMPNLDDFNPGVCP</sequence>
<feature type="compositionally biased region" description="Low complexity" evidence="7">
    <location>
        <begin position="97"/>
        <end position="108"/>
    </location>
</feature>
<dbReference type="SMART" id="SM00066">
    <property type="entry name" value="GAL4"/>
    <property type="match status" value="1"/>
</dbReference>
<feature type="compositionally biased region" description="Acidic residues" evidence="7">
    <location>
        <begin position="421"/>
        <end position="430"/>
    </location>
</feature>
<dbReference type="PROSITE" id="PS00463">
    <property type="entry name" value="ZN2_CY6_FUNGAL_1"/>
    <property type="match status" value="1"/>
</dbReference>
<keyword evidence="10" id="KW-1185">Reference proteome</keyword>
<feature type="region of interest" description="Disordered" evidence="7">
    <location>
        <begin position="97"/>
        <end position="126"/>
    </location>
</feature>
<dbReference type="AlphaFoldDB" id="A0A0A1TIV8"/>
<feature type="compositionally biased region" description="Polar residues" evidence="7">
    <location>
        <begin position="109"/>
        <end position="125"/>
    </location>
</feature>
<dbReference type="SUPFAM" id="SSF57701">
    <property type="entry name" value="Zn2/Cys6 DNA-binding domain"/>
    <property type="match status" value="1"/>
</dbReference>
<evidence type="ECO:0000256" key="4">
    <source>
        <dbReference type="ARBA" id="ARBA00023125"/>
    </source>
</evidence>
<dbReference type="Pfam" id="PF04082">
    <property type="entry name" value="Fungal_trans"/>
    <property type="match status" value="1"/>
</dbReference>
<keyword evidence="3" id="KW-0805">Transcription regulation</keyword>
<reference evidence="9 10" key="1">
    <citation type="journal article" date="2015" name="Genome Announc.">
        <title>Draft Genome Sequence and Gene Annotation of the Entomopathogenic Fungus Verticillium hemipterigenum.</title>
        <authorList>
            <person name="Horn F."/>
            <person name="Habel A."/>
            <person name="Scharf D.H."/>
            <person name="Dworschak J."/>
            <person name="Brakhage A.A."/>
            <person name="Guthke R."/>
            <person name="Hertweck C."/>
            <person name="Linde J."/>
        </authorList>
    </citation>
    <scope>NUCLEOTIDE SEQUENCE [LARGE SCALE GENOMIC DNA]</scope>
</reference>
<name>A0A0A1TIV8_9HYPO</name>
<keyword evidence="1" id="KW-0479">Metal-binding</keyword>
<evidence type="ECO:0000256" key="2">
    <source>
        <dbReference type="ARBA" id="ARBA00022833"/>
    </source>
</evidence>
<dbReference type="OrthoDB" id="4337792at2759"/>
<dbReference type="PANTHER" id="PTHR31944:SF131">
    <property type="entry name" value="HEME-RESPONSIVE ZINC FINGER TRANSCRIPTION FACTOR HAP1"/>
    <property type="match status" value="1"/>
</dbReference>
<evidence type="ECO:0000256" key="5">
    <source>
        <dbReference type="ARBA" id="ARBA00023163"/>
    </source>
</evidence>
<dbReference type="GO" id="GO:0005634">
    <property type="term" value="C:nucleus"/>
    <property type="evidence" value="ECO:0007669"/>
    <property type="project" value="TreeGrafter"/>
</dbReference>
<evidence type="ECO:0000256" key="1">
    <source>
        <dbReference type="ARBA" id="ARBA00022723"/>
    </source>
</evidence>
<evidence type="ECO:0000256" key="6">
    <source>
        <dbReference type="ARBA" id="ARBA00023242"/>
    </source>
</evidence>
<keyword evidence="4" id="KW-0238">DNA-binding</keyword>
<dbReference type="GO" id="GO:0006351">
    <property type="term" value="P:DNA-templated transcription"/>
    <property type="evidence" value="ECO:0007669"/>
    <property type="project" value="InterPro"/>
</dbReference>
<dbReference type="InterPro" id="IPR001138">
    <property type="entry name" value="Zn2Cys6_DnaBD"/>
</dbReference>
<dbReference type="Proteomes" id="UP000039046">
    <property type="component" value="Unassembled WGS sequence"/>
</dbReference>
<dbReference type="PROSITE" id="PS50048">
    <property type="entry name" value="ZN2_CY6_FUNGAL_2"/>
    <property type="match status" value="1"/>
</dbReference>
<organism evidence="9 10">
    <name type="scientific">[Torrubiella] hemipterigena</name>
    <dbReference type="NCBI Taxonomy" id="1531966"/>
    <lineage>
        <taxon>Eukaryota</taxon>
        <taxon>Fungi</taxon>
        <taxon>Dikarya</taxon>
        <taxon>Ascomycota</taxon>
        <taxon>Pezizomycotina</taxon>
        <taxon>Sordariomycetes</taxon>
        <taxon>Hypocreomycetidae</taxon>
        <taxon>Hypocreales</taxon>
        <taxon>Clavicipitaceae</taxon>
        <taxon>Clavicipitaceae incertae sedis</taxon>
        <taxon>'Torrubiella' clade</taxon>
    </lineage>
</organism>
<feature type="domain" description="Zn(2)-C6 fungal-type" evidence="8">
    <location>
        <begin position="20"/>
        <end position="50"/>
    </location>
</feature>
<feature type="region of interest" description="Disordered" evidence="7">
    <location>
        <begin position="59"/>
        <end position="83"/>
    </location>
</feature>
<protein>
    <recommendedName>
        <fullName evidence="8">Zn(2)-C6 fungal-type domain-containing protein</fullName>
    </recommendedName>
</protein>
<evidence type="ECO:0000256" key="3">
    <source>
        <dbReference type="ARBA" id="ARBA00023015"/>
    </source>
</evidence>
<dbReference type="CDD" id="cd12148">
    <property type="entry name" value="fungal_TF_MHR"/>
    <property type="match status" value="1"/>
</dbReference>
<dbReference type="InterPro" id="IPR051430">
    <property type="entry name" value="Fungal_TF_Env_Response"/>
</dbReference>
<dbReference type="EMBL" id="CDHN01000003">
    <property type="protein sequence ID" value="CEJ90428.1"/>
    <property type="molecule type" value="Genomic_DNA"/>
</dbReference>
<evidence type="ECO:0000313" key="10">
    <source>
        <dbReference type="Proteomes" id="UP000039046"/>
    </source>
</evidence>
<dbReference type="PANTHER" id="PTHR31944">
    <property type="entry name" value="HEME-RESPONSIVE ZINC FINGER TRANSCRIPTION FACTOR HAP1"/>
    <property type="match status" value="1"/>
</dbReference>
<dbReference type="Gene3D" id="4.10.240.10">
    <property type="entry name" value="Zn(2)-C6 fungal-type DNA-binding domain"/>
    <property type="match status" value="1"/>
</dbReference>
<dbReference type="GO" id="GO:0001228">
    <property type="term" value="F:DNA-binding transcription activator activity, RNA polymerase II-specific"/>
    <property type="evidence" value="ECO:0007669"/>
    <property type="project" value="TreeGrafter"/>
</dbReference>
<feature type="region of interest" description="Disordered" evidence="7">
    <location>
        <begin position="421"/>
        <end position="441"/>
    </location>
</feature>
<dbReference type="SMART" id="SM00906">
    <property type="entry name" value="Fungal_trans"/>
    <property type="match status" value="1"/>
</dbReference>
<dbReference type="InterPro" id="IPR036864">
    <property type="entry name" value="Zn2-C6_fun-type_DNA-bd_sf"/>
</dbReference>
<dbReference type="InterPro" id="IPR007219">
    <property type="entry name" value="XnlR_reg_dom"/>
</dbReference>
<accession>A0A0A1TIV8</accession>
<keyword evidence="2" id="KW-0862">Zinc</keyword>